<gene>
    <name evidence="2" type="ORF">FKR81_08425</name>
</gene>
<dbReference type="Proteomes" id="UP000316639">
    <property type="component" value="Unassembled WGS sequence"/>
</dbReference>
<proteinExistence type="predicted"/>
<sequence length="203" mass="22302">MTDIRTLLTSALDDEPPLTIDRDRAIRTGKRTVHRRRLLAVAAATLVLAGTPVALNAVDPRVPAGLQLPTELLAAPSTSDQHAAELTEVLDKNLRPITVVNKGDHYAAEHTIVLERNPPIRMTLLIEVRWDVYRPCEGCQVRDLTDRRLVRHPSSGNGTRHEVSAFLPDGTNIRVISVSDSADIPAEGFTTLEKYASMDGLTF</sequence>
<protein>
    <submittedName>
        <fullName evidence="2">Uncharacterized protein</fullName>
    </submittedName>
</protein>
<reference evidence="2 3" key="1">
    <citation type="submission" date="2019-07" db="EMBL/GenBank/DDBJ databases">
        <title>Lentzea xizangensis sp. nov., isolated from Qinghai-Tibetan Plateau Soils.</title>
        <authorList>
            <person name="Huang J."/>
        </authorList>
    </citation>
    <scope>NUCLEOTIDE SEQUENCE [LARGE SCALE GENOMIC DNA]</scope>
    <source>
        <strain evidence="2 3">FXJ1.1311</strain>
    </source>
</reference>
<organism evidence="2 3">
    <name type="scientific">Lentzea tibetensis</name>
    <dbReference type="NCBI Taxonomy" id="2591470"/>
    <lineage>
        <taxon>Bacteria</taxon>
        <taxon>Bacillati</taxon>
        <taxon>Actinomycetota</taxon>
        <taxon>Actinomycetes</taxon>
        <taxon>Pseudonocardiales</taxon>
        <taxon>Pseudonocardiaceae</taxon>
        <taxon>Lentzea</taxon>
    </lineage>
</organism>
<evidence type="ECO:0000313" key="3">
    <source>
        <dbReference type="Proteomes" id="UP000316639"/>
    </source>
</evidence>
<dbReference type="EMBL" id="VOBR01000004">
    <property type="protein sequence ID" value="TWP53095.1"/>
    <property type="molecule type" value="Genomic_DNA"/>
</dbReference>
<keyword evidence="3" id="KW-1185">Reference proteome</keyword>
<comment type="caution">
    <text evidence="2">The sequence shown here is derived from an EMBL/GenBank/DDBJ whole genome shotgun (WGS) entry which is preliminary data.</text>
</comment>
<feature type="transmembrane region" description="Helical" evidence="1">
    <location>
        <begin position="38"/>
        <end position="58"/>
    </location>
</feature>
<accession>A0A563EZF3</accession>
<keyword evidence="1" id="KW-1133">Transmembrane helix</keyword>
<keyword evidence="1" id="KW-0472">Membrane</keyword>
<evidence type="ECO:0000313" key="2">
    <source>
        <dbReference type="EMBL" id="TWP53095.1"/>
    </source>
</evidence>
<name>A0A563EZF3_9PSEU</name>
<dbReference type="AlphaFoldDB" id="A0A563EZF3"/>
<keyword evidence="1" id="KW-0812">Transmembrane</keyword>
<evidence type="ECO:0000256" key="1">
    <source>
        <dbReference type="SAM" id="Phobius"/>
    </source>
</evidence>
<dbReference type="RefSeq" id="WP_146350348.1">
    <property type="nucleotide sequence ID" value="NZ_VOBR01000004.1"/>
</dbReference>